<dbReference type="EMBL" id="BSOO01000001">
    <property type="protein sequence ID" value="GLR46358.1"/>
    <property type="molecule type" value="Genomic_DNA"/>
</dbReference>
<sequence length="299" mass="31073">MQNEPVGLSTADKIALIERVIAAGARRVEVASFVNPRRVPQMADGEAVVAGLPNRSDVRFTGLCLNERGVERALAASAAATRGLDEIGCVLVATDAFGIANQGQTVAQGIAANRAMIAAAKLGGLRAQVTIAASFGCPYEGAVAEDHVLGLAEAMVEAGADEIAFADTIGVAVPAQVASMVANARRRLGDDFPIRVHLHDTRGMAPANAWAAFQEGCRTFDSALGGLGGCPFAPKAAGNLATEELVYMFERAGIATGIDLVAAIDTNRWLAERMGKSLPSRVGRVGDFVPHPPQEQECA</sequence>
<evidence type="ECO:0000256" key="1">
    <source>
        <dbReference type="ARBA" id="ARBA00009405"/>
    </source>
</evidence>
<evidence type="ECO:0000313" key="5">
    <source>
        <dbReference type="EMBL" id="GLR46358.1"/>
    </source>
</evidence>
<dbReference type="GO" id="GO:0016829">
    <property type="term" value="F:lyase activity"/>
    <property type="evidence" value="ECO:0007669"/>
    <property type="project" value="UniProtKB-KW"/>
</dbReference>
<dbReference type="InterPro" id="IPR000891">
    <property type="entry name" value="PYR_CT"/>
</dbReference>
<reference evidence="6" key="1">
    <citation type="journal article" date="2019" name="Int. J. Syst. Evol. Microbiol.">
        <title>The Global Catalogue of Microorganisms (GCM) 10K type strain sequencing project: providing services to taxonomists for standard genome sequencing and annotation.</title>
        <authorList>
            <consortium name="The Broad Institute Genomics Platform"/>
            <consortium name="The Broad Institute Genome Sequencing Center for Infectious Disease"/>
            <person name="Wu L."/>
            <person name="Ma J."/>
        </authorList>
    </citation>
    <scope>NUCLEOTIDE SEQUENCE [LARGE SCALE GENOMIC DNA]</scope>
    <source>
        <strain evidence="6">NBRC 102146</strain>
    </source>
</reference>
<evidence type="ECO:0000259" key="4">
    <source>
        <dbReference type="PROSITE" id="PS50991"/>
    </source>
</evidence>
<accession>A0ABQ5Z0T5</accession>
<dbReference type="PANTHER" id="PTHR42738:SF7">
    <property type="entry name" value="HYDROXYMETHYLGLUTARYL-COA LYASE"/>
    <property type="match status" value="1"/>
</dbReference>
<dbReference type="NCBIfam" id="NF004283">
    <property type="entry name" value="PRK05692.1"/>
    <property type="match status" value="1"/>
</dbReference>
<evidence type="ECO:0000256" key="2">
    <source>
        <dbReference type="ARBA" id="ARBA00022723"/>
    </source>
</evidence>
<gene>
    <name evidence="5" type="primary">ccl</name>
    <name evidence="5" type="ORF">GCM10007925_00690</name>
</gene>
<comment type="similarity">
    <text evidence="1">Belongs to the HMG-CoA lyase family.</text>
</comment>
<keyword evidence="6" id="KW-1185">Reference proteome</keyword>
<proteinExistence type="inferred from homology"/>
<protein>
    <submittedName>
        <fullName evidence="5">(R)-citramalyl-CoA lyase</fullName>
    </submittedName>
</protein>
<dbReference type="CDD" id="cd07938">
    <property type="entry name" value="DRE_TIM_HMGL"/>
    <property type="match status" value="1"/>
</dbReference>
<organism evidence="5 6">
    <name type="scientific">Sphingomonas astaxanthinifaciens DSM 22298</name>
    <dbReference type="NCBI Taxonomy" id="1123267"/>
    <lineage>
        <taxon>Bacteria</taxon>
        <taxon>Pseudomonadati</taxon>
        <taxon>Pseudomonadota</taxon>
        <taxon>Alphaproteobacteria</taxon>
        <taxon>Sphingomonadales</taxon>
        <taxon>Sphingomonadaceae</taxon>
        <taxon>Sphingomonas</taxon>
    </lineage>
</organism>
<dbReference type="Pfam" id="PF00682">
    <property type="entry name" value="HMGL-like"/>
    <property type="match status" value="1"/>
</dbReference>
<dbReference type="InterPro" id="IPR043594">
    <property type="entry name" value="HMGL"/>
</dbReference>
<dbReference type="Gene3D" id="3.20.20.70">
    <property type="entry name" value="Aldolase class I"/>
    <property type="match status" value="1"/>
</dbReference>
<dbReference type="PROSITE" id="PS50991">
    <property type="entry name" value="PYR_CT"/>
    <property type="match status" value="1"/>
</dbReference>
<keyword evidence="2" id="KW-0479">Metal-binding</keyword>
<dbReference type="InterPro" id="IPR013785">
    <property type="entry name" value="Aldolase_TIM"/>
</dbReference>
<comment type="caution">
    <text evidence="5">The sequence shown here is derived from an EMBL/GenBank/DDBJ whole genome shotgun (WGS) entry which is preliminary data.</text>
</comment>
<feature type="domain" description="Pyruvate carboxyltransferase" evidence="4">
    <location>
        <begin position="1"/>
        <end position="264"/>
    </location>
</feature>
<keyword evidence="3 5" id="KW-0456">Lyase</keyword>
<dbReference type="PANTHER" id="PTHR42738">
    <property type="entry name" value="HYDROXYMETHYLGLUTARYL-COA LYASE"/>
    <property type="match status" value="1"/>
</dbReference>
<evidence type="ECO:0000256" key="3">
    <source>
        <dbReference type="ARBA" id="ARBA00023239"/>
    </source>
</evidence>
<dbReference type="SUPFAM" id="SSF51569">
    <property type="entry name" value="Aldolase"/>
    <property type="match status" value="1"/>
</dbReference>
<dbReference type="Proteomes" id="UP001156703">
    <property type="component" value="Unassembled WGS sequence"/>
</dbReference>
<name>A0ABQ5Z0T5_9SPHN</name>
<evidence type="ECO:0000313" key="6">
    <source>
        <dbReference type="Proteomes" id="UP001156703"/>
    </source>
</evidence>